<evidence type="ECO:0000256" key="1">
    <source>
        <dbReference type="SAM" id="Phobius"/>
    </source>
</evidence>
<gene>
    <name evidence="2" type="ORF">F9C07_2170201</name>
</gene>
<protein>
    <submittedName>
        <fullName evidence="2">Uncharacterized protein</fullName>
    </submittedName>
</protein>
<sequence>MTKMLHVRHTCFLFFFFSFLIFRSLPCLQLRMSRLLTRCLVQFLFVTTSKTIAASVVLLKAKTTK</sequence>
<keyword evidence="1" id="KW-0812">Transmembrane</keyword>
<dbReference type="Proteomes" id="UP000596276">
    <property type="component" value="Chromosome 6"/>
</dbReference>
<keyword evidence="3" id="KW-1185">Reference proteome</keyword>
<name>A0A7U2R326_ASPFN</name>
<dbReference type="VEuPathDB" id="FungiDB:F9C07_2170201"/>
<accession>A0A7U2R326</accession>
<keyword evidence="1" id="KW-0472">Membrane</keyword>
<feature type="transmembrane region" description="Helical" evidence="1">
    <location>
        <begin position="40"/>
        <end position="59"/>
    </location>
</feature>
<proteinExistence type="predicted"/>
<organism evidence="2 3">
    <name type="scientific">Aspergillus flavus (strain ATCC 200026 / FGSC A1120 / IAM 13836 / NRRL 3357 / JCM 12722 / SRRC 167)</name>
    <dbReference type="NCBI Taxonomy" id="332952"/>
    <lineage>
        <taxon>Eukaryota</taxon>
        <taxon>Fungi</taxon>
        <taxon>Dikarya</taxon>
        <taxon>Ascomycota</taxon>
        <taxon>Pezizomycotina</taxon>
        <taxon>Eurotiomycetes</taxon>
        <taxon>Eurotiomycetidae</taxon>
        <taxon>Eurotiales</taxon>
        <taxon>Aspergillaceae</taxon>
        <taxon>Aspergillus</taxon>
        <taxon>Aspergillus subgen. Circumdati</taxon>
    </lineage>
</organism>
<evidence type="ECO:0000313" key="3">
    <source>
        <dbReference type="Proteomes" id="UP000596276"/>
    </source>
</evidence>
<keyword evidence="1" id="KW-1133">Transmembrane helix</keyword>
<dbReference type="EMBL" id="CP044623">
    <property type="protein sequence ID" value="QRD94286.1"/>
    <property type="molecule type" value="Genomic_DNA"/>
</dbReference>
<reference evidence="3" key="1">
    <citation type="journal article" date="2021" name="G3 (Bethesda)">
        <title>Chromosome assembled and annotated genome sequence of Aspergillus flavus NRRL 3357.</title>
        <authorList>
            <person name="Skerker J.M."/>
            <person name="Pianalto K.M."/>
            <person name="Mondo S.J."/>
            <person name="Yang K."/>
            <person name="Arkin A.P."/>
            <person name="Keller N.P."/>
            <person name="Grigoriev I.V."/>
            <person name="Louise Glass N.L."/>
        </authorList>
    </citation>
    <scope>NUCLEOTIDE SEQUENCE [LARGE SCALE GENOMIC DNA]</scope>
    <source>
        <strain evidence="3">ATCC 200026 / FGSC A1120 / IAM 13836 / NRRL 3357 / JCM 12722 / SRRC 167</strain>
    </source>
</reference>
<dbReference type="AlphaFoldDB" id="A0A7U2R326"/>
<evidence type="ECO:0000313" key="2">
    <source>
        <dbReference type="EMBL" id="QRD94286.1"/>
    </source>
</evidence>